<gene>
    <name evidence="2" type="ORF">E6K74_04755</name>
    <name evidence="3" type="ORF">E6K77_03435</name>
</gene>
<evidence type="ECO:0000259" key="1">
    <source>
        <dbReference type="Pfam" id="PF01557"/>
    </source>
</evidence>
<dbReference type="InterPro" id="IPR036663">
    <property type="entry name" value="Fumarylacetoacetase_C_sf"/>
</dbReference>
<evidence type="ECO:0000313" key="3">
    <source>
        <dbReference type="EMBL" id="TMQ64961.1"/>
    </source>
</evidence>
<dbReference type="Pfam" id="PF01557">
    <property type="entry name" value="FAA_hydrolase"/>
    <property type="match status" value="1"/>
</dbReference>
<keyword evidence="2" id="KW-0378">Hydrolase</keyword>
<accession>A0A538SU69</accession>
<sequence>MRLVSFSRSGTAERSLGALEGDRILELGAAASIVAPGLDSAGRLRSLDLLLGDWERGLPLARSVFERALSAGSKHPNLASAWHARARVTLHAPISRPPTIRDFYAFEAHVKNARGRRGLPVPAEWYEFPAFYFSNPGTLVGDGAPVSKPSWTEALDYELEIACVIGTRARNVPIDQWRSIVAGFTILNDWSARDVQRKEMAIGLGPAKGKDFATSLGPALVTLDEVEAKRTGDRHDLTMEARVNGASLSHGNAKDMHYTFGQMIARASQDVYLFPGDIIGSGTVGNGCLLELGEKVHPWLKPGDEVVLEIERLGTLTNTIV</sequence>
<dbReference type="SUPFAM" id="SSF56529">
    <property type="entry name" value="FAH"/>
    <property type="match status" value="1"/>
</dbReference>
<dbReference type="PANTHER" id="PTHR43211">
    <property type="entry name" value="FUMARYLACETOACETATE HYDROLASE"/>
    <property type="match status" value="1"/>
</dbReference>
<proteinExistence type="predicted"/>
<protein>
    <submittedName>
        <fullName evidence="2">Fumarylacetoacetate hydrolase family protein</fullName>
    </submittedName>
</protein>
<comment type="caution">
    <text evidence="2">The sequence shown here is derived from an EMBL/GenBank/DDBJ whole genome shotgun (WGS) entry which is preliminary data.</text>
</comment>
<evidence type="ECO:0000313" key="2">
    <source>
        <dbReference type="EMBL" id="TMQ54926.1"/>
    </source>
</evidence>
<dbReference type="EMBL" id="VBOU01000048">
    <property type="protein sequence ID" value="TMQ54926.1"/>
    <property type="molecule type" value="Genomic_DNA"/>
</dbReference>
<dbReference type="GO" id="GO:0016787">
    <property type="term" value="F:hydrolase activity"/>
    <property type="evidence" value="ECO:0007669"/>
    <property type="project" value="UniProtKB-KW"/>
</dbReference>
<dbReference type="EMBL" id="VBOX01000028">
    <property type="protein sequence ID" value="TMQ64961.1"/>
    <property type="molecule type" value="Genomic_DNA"/>
</dbReference>
<dbReference type="AlphaFoldDB" id="A0A538SU69"/>
<dbReference type="Proteomes" id="UP000317366">
    <property type="component" value="Unassembled WGS sequence"/>
</dbReference>
<organism evidence="2 5">
    <name type="scientific">Eiseniibacteriota bacterium</name>
    <dbReference type="NCBI Taxonomy" id="2212470"/>
    <lineage>
        <taxon>Bacteria</taxon>
        <taxon>Candidatus Eiseniibacteriota</taxon>
    </lineage>
</organism>
<feature type="domain" description="Fumarylacetoacetase-like C-terminal" evidence="1">
    <location>
        <begin position="100"/>
        <end position="321"/>
    </location>
</feature>
<dbReference type="Gene3D" id="3.90.850.10">
    <property type="entry name" value="Fumarylacetoacetase-like, C-terminal domain"/>
    <property type="match status" value="1"/>
</dbReference>
<reference evidence="4 5" key="1">
    <citation type="journal article" date="2019" name="Nat. Microbiol.">
        <title>Mediterranean grassland soil C-N compound turnover is dependent on rainfall and depth, and is mediated by genomically divergent microorganisms.</title>
        <authorList>
            <person name="Diamond S."/>
            <person name="Andeer P.F."/>
            <person name="Li Z."/>
            <person name="Crits-Christoph A."/>
            <person name="Burstein D."/>
            <person name="Anantharaman K."/>
            <person name="Lane K.R."/>
            <person name="Thomas B.C."/>
            <person name="Pan C."/>
            <person name="Northen T.R."/>
            <person name="Banfield J.F."/>
        </authorList>
    </citation>
    <scope>NUCLEOTIDE SEQUENCE [LARGE SCALE GENOMIC DNA]</scope>
    <source>
        <strain evidence="2">WS_4</strain>
        <strain evidence="3">WS_7</strain>
    </source>
</reference>
<dbReference type="Proteomes" id="UP000319829">
    <property type="component" value="Unassembled WGS sequence"/>
</dbReference>
<evidence type="ECO:0000313" key="4">
    <source>
        <dbReference type="Proteomes" id="UP000317366"/>
    </source>
</evidence>
<dbReference type="PANTHER" id="PTHR43211:SF1">
    <property type="entry name" value="BLL6422 PROTEIN"/>
    <property type="match status" value="1"/>
</dbReference>
<name>A0A538SU69_UNCEI</name>
<dbReference type="InterPro" id="IPR011234">
    <property type="entry name" value="Fumarylacetoacetase-like_C"/>
</dbReference>
<evidence type="ECO:0000313" key="5">
    <source>
        <dbReference type="Proteomes" id="UP000319829"/>
    </source>
</evidence>